<proteinExistence type="predicted"/>
<accession>A0A2B7Y8Q0</accession>
<dbReference type="STRING" id="1447883.A0A2B7Y8Q0"/>
<keyword evidence="4" id="KW-1185">Reference proteome</keyword>
<dbReference type="OrthoDB" id="539398at2759"/>
<name>A0A2B7Y8Q0_POLH7</name>
<dbReference type="Pfam" id="PF01243">
    <property type="entry name" value="PNPOx_N"/>
    <property type="match status" value="1"/>
</dbReference>
<dbReference type="EMBL" id="PDNA01000064">
    <property type="protein sequence ID" value="PGH17431.1"/>
    <property type="molecule type" value="Genomic_DNA"/>
</dbReference>
<feature type="domain" description="Pyridoxamine 5'-phosphate oxidase N-terminal" evidence="2">
    <location>
        <begin position="10"/>
        <end position="138"/>
    </location>
</feature>
<dbReference type="InterPro" id="IPR012349">
    <property type="entry name" value="Split_barrel_FMN-bd"/>
</dbReference>
<gene>
    <name evidence="3" type="ORF">AJ80_04801</name>
</gene>
<evidence type="ECO:0000259" key="2">
    <source>
        <dbReference type="Pfam" id="PF01243"/>
    </source>
</evidence>
<sequence>MVKYYPSIQPDLRTWILAQPLYCVASAPNIGKHVNLSPKGLPSNSFAILTPNEAAYADATGSGNETISHIRENGRVTVMFCSFEATPRILRLFCRGKVVEWDERGFHPLLKRMDLEQKYLKGARAVIHLDVFKVQTSCGYGVPRLALTTDPLTNQPKPYLQDRDTMGHWATKKIEKNELHAYQRDCNADSLDGLPGLRAAMRDRGKSGVAVAARIWIVQRRRGLELVSAVLMSVLATVVVLCWAGLVEGEKFAKLISI</sequence>
<dbReference type="InterPro" id="IPR011576">
    <property type="entry name" value="Pyridox_Oxase_N"/>
</dbReference>
<dbReference type="PANTHER" id="PTHR39336">
    <property type="entry name" value="PYRIDOXAMINE PHOSPHATE OXIDASE FAMILY PROTEIN (AFU_ORTHOLOGUE AFUA_6G11440)"/>
    <property type="match status" value="1"/>
</dbReference>
<evidence type="ECO:0000313" key="4">
    <source>
        <dbReference type="Proteomes" id="UP000224634"/>
    </source>
</evidence>
<keyword evidence="1" id="KW-0812">Transmembrane</keyword>
<dbReference type="AlphaFoldDB" id="A0A2B7Y8Q0"/>
<comment type="caution">
    <text evidence="3">The sequence shown here is derived from an EMBL/GenBank/DDBJ whole genome shotgun (WGS) entry which is preliminary data.</text>
</comment>
<keyword evidence="1" id="KW-1133">Transmembrane helix</keyword>
<dbReference type="PANTHER" id="PTHR39336:SF1">
    <property type="entry name" value="PYRIDOXAMINE PHOSPHATE OXIDASE FAMILY PROTEIN (AFU_ORTHOLOGUE AFUA_6G11440)"/>
    <property type="match status" value="1"/>
</dbReference>
<organism evidence="3 4">
    <name type="scientific">Polytolypa hystricis (strain UAMH7299)</name>
    <dbReference type="NCBI Taxonomy" id="1447883"/>
    <lineage>
        <taxon>Eukaryota</taxon>
        <taxon>Fungi</taxon>
        <taxon>Dikarya</taxon>
        <taxon>Ascomycota</taxon>
        <taxon>Pezizomycotina</taxon>
        <taxon>Eurotiomycetes</taxon>
        <taxon>Eurotiomycetidae</taxon>
        <taxon>Onygenales</taxon>
        <taxon>Onygenales incertae sedis</taxon>
        <taxon>Polytolypa</taxon>
    </lineage>
</organism>
<evidence type="ECO:0000256" key="1">
    <source>
        <dbReference type="SAM" id="Phobius"/>
    </source>
</evidence>
<reference evidence="3 4" key="1">
    <citation type="submission" date="2017-10" db="EMBL/GenBank/DDBJ databases">
        <title>Comparative genomics in systemic dimorphic fungi from Ajellomycetaceae.</title>
        <authorList>
            <person name="Munoz J.F."/>
            <person name="Mcewen J.G."/>
            <person name="Clay O.K."/>
            <person name="Cuomo C.A."/>
        </authorList>
    </citation>
    <scope>NUCLEOTIDE SEQUENCE [LARGE SCALE GENOMIC DNA]</scope>
    <source>
        <strain evidence="3 4">UAMH7299</strain>
    </source>
</reference>
<protein>
    <recommendedName>
        <fullName evidence="2">Pyridoxamine 5'-phosphate oxidase N-terminal domain-containing protein</fullName>
    </recommendedName>
</protein>
<dbReference type="Proteomes" id="UP000224634">
    <property type="component" value="Unassembled WGS sequence"/>
</dbReference>
<dbReference type="SUPFAM" id="SSF50475">
    <property type="entry name" value="FMN-binding split barrel"/>
    <property type="match status" value="1"/>
</dbReference>
<keyword evidence="1" id="KW-0472">Membrane</keyword>
<dbReference type="Gene3D" id="2.30.110.10">
    <property type="entry name" value="Electron Transport, Fmn-binding Protein, Chain A"/>
    <property type="match status" value="1"/>
</dbReference>
<evidence type="ECO:0000313" key="3">
    <source>
        <dbReference type="EMBL" id="PGH17431.1"/>
    </source>
</evidence>
<feature type="transmembrane region" description="Helical" evidence="1">
    <location>
        <begin position="224"/>
        <end position="246"/>
    </location>
</feature>